<dbReference type="PANTHER" id="PTHR35863:SF1">
    <property type="entry name" value="COBALT-PRECORRIN-5B C(1)-METHYLTRANSFERASE"/>
    <property type="match status" value="1"/>
</dbReference>
<comment type="similarity">
    <text evidence="5">Belongs to the CbiD family.</text>
</comment>
<dbReference type="GO" id="GO:0016994">
    <property type="term" value="F:precorrin-6A reductase activity"/>
    <property type="evidence" value="ECO:0007669"/>
    <property type="project" value="InterPro"/>
</dbReference>
<dbReference type="RefSeq" id="WP_091815245.1">
    <property type="nucleotide sequence ID" value="NZ_FNCQ01000003.1"/>
</dbReference>
<accession>A0A1G7TVR1</accession>
<dbReference type="PROSITE" id="PS51014">
    <property type="entry name" value="COBK_CBIJ"/>
    <property type="match status" value="1"/>
</dbReference>
<dbReference type="PANTHER" id="PTHR35863">
    <property type="entry name" value="COBALT-PRECORRIN-5B C(1)-METHYLTRANSFERASE"/>
    <property type="match status" value="1"/>
</dbReference>
<dbReference type="Gene3D" id="3.30.2110.10">
    <property type="entry name" value="CbiD-like"/>
    <property type="match status" value="1"/>
</dbReference>
<dbReference type="InterPro" id="IPR002748">
    <property type="entry name" value="CbiD"/>
</dbReference>
<dbReference type="SUPFAM" id="SSF111342">
    <property type="entry name" value="CbiD-like"/>
    <property type="match status" value="1"/>
</dbReference>
<dbReference type="GO" id="GO:0032259">
    <property type="term" value="P:methylation"/>
    <property type="evidence" value="ECO:0007669"/>
    <property type="project" value="UniProtKB-KW"/>
</dbReference>
<keyword evidence="4 5" id="KW-0949">S-adenosyl-L-methionine</keyword>
<dbReference type="InterPro" id="IPR036074">
    <property type="entry name" value="CbiD_sf"/>
</dbReference>
<comment type="pathway">
    <text evidence="5">Cofactor biosynthesis; adenosylcobalamin biosynthesis; cob(II)yrinate a,c-diamide from sirohydrochlorin (anaerobic route): step 6/10.</text>
</comment>
<dbReference type="Pfam" id="PF01888">
    <property type="entry name" value="CbiD"/>
    <property type="match status" value="1"/>
</dbReference>
<keyword evidence="1 5" id="KW-0169">Cobalamin biosynthesis</keyword>
<dbReference type="NCBIfam" id="TIGR00312">
    <property type="entry name" value="cbiD"/>
    <property type="match status" value="1"/>
</dbReference>
<comment type="function">
    <text evidence="5">Catalyzes the methylation of C-1 in cobalt-precorrin-5B to form cobalt-precorrin-6A.</text>
</comment>
<dbReference type="GO" id="GO:0019251">
    <property type="term" value="P:anaerobic cobalamin biosynthetic process"/>
    <property type="evidence" value="ECO:0007669"/>
    <property type="project" value="UniProtKB-UniRule"/>
</dbReference>
<keyword evidence="3 5" id="KW-0808">Transferase</keyword>
<organism evidence="6 7">
    <name type="scientific">Prevotella communis</name>
    <dbReference type="NCBI Taxonomy" id="2913614"/>
    <lineage>
        <taxon>Bacteria</taxon>
        <taxon>Pseudomonadati</taxon>
        <taxon>Bacteroidota</taxon>
        <taxon>Bacteroidia</taxon>
        <taxon>Bacteroidales</taxon>
        <taxon>Prevotellaceae</taxon>
        <taxon>Prevotella</taxon>
    </lineage>
</organism>
<comment type="catalytic activity">
    <reaction evidence="5">
        <text>Co-precorrin-5B + S-adenosyl-L-methionine = Co-precorrin-6A + S-adenosyl-L-homocysteine</text>
        <dbReference type="Rhea" id="RHEA:26285"/>
        <dbReference type="ChEBI" id="CHEBI:57856"/>
        <dbReference type="ChEBI" id="CHEBI:59789"/>
        <dbReference type="ChEBI" id="CHEBI:60063"/>
        <dbReference type="ChEBI" id="CHEBI:60064"/>
        <dbReference type="EC" id="2.1.1.195"/>
    </reaction>
</comment>
<dbReference type="AlphaFoldDB" id="A0A1G7TVR1"/>
<proteinExistence type="inferred from homology"/>
<keyword evidence="7" id="KW-1185">Reference proteome</keyword>
<evidence type="ECO:0000256" key="5">
    <source>
        <dbReference type="HAMAP-Rule" id="MF_00787"/>
    </source>
</evidence>
<dbReference type="EMBL" id="FNCQ01000003">
    <property type="protein sequence ID" value="SDG39385.1"/>
    <property type="molecule type" value="Genomic_DNA"/>
</dbReference>
<dbReference type="InterPro" id="IPR003723">
    <property type="entry name" value="Precorrin-6x_reduct"/>
</dbReference>
<protein>
    <recommendedName>
        <fullName evidence="5">Cobalt-precorrin-5B C(1)-methyltransferase</fullName>
        <ecNumber evidence="5">2.1.1.195</ecNumber>
    </recommendedName>
    <alternativeName>
        <fullName evidence="5">Cobalt-precorrin-6A synthase</fullName>
    </alternativeName>
</protein>
<dbReference type="Proteomes" id="UP000198779">
    <property type="component" value="Unassembled WGS sequence"/>
</dbReference>
<reference evidence="7" key="1">
    <citation type="submission" date="2016-10" db="EMBL/GenBank/DDBJ databases">
        <authorList>
            <person name="Varghese N."/>
            <person name="Submissions S."/>
        </authorList>
    </citation>
    <scope>NUCLEOTIDE SEQUENCE [LARGE SCALE GENOMIC DNA]</scope>
    <source>
        <strain evidence="7">BP1-148</strain>
    </source>
</reference>
<evidence type="ECO:0000256" key="4">
    <source>
        <dbReference type="ARBA" id="ARBA00022691"/>
    </source>
</evidence>
<dbReference type="GO" id="GO:0043780">
    <property type="term" value="F:cobalt-precorrin-5B C1-methyltransferase activity"/>
    <property type="evidence" value="ECO:0007669"/>
    <property type="project" value="RHEA"/>
</dbReference>
<dbReference type="Pfam" id="PF02571">
    <property type="entry name" value="CbiJ"/>
    <property type="match status" value="1"/>
</dbReference>
<dbReference type="HAMAP" id="MF_00787">
    <property type="entry name" value="CbiD"/>
    <property type="match status" value="1"/>
</dbReference>
<evidence type="ECO:0000256" key="2">
    <source>
        <dbReference type="ARBA" id="ARBA00022603"/>
    </source>
</evidence>
<dbReference type="EC" id="2.1.1.195" evidence="5"/>
<dbReference type="UniPathway" id="UPA00148">
    <property type="reaction ID" value="UER00227"/>
</dbReference>
<dbReference type="STRING" id="645274.SAMN04487901_103161"/>
<evidence type="ECO:0000313" key="6">
    <source>
        <dbReference type="EMBL" id="SDG39385.1"/>
    </source>
</evidence>
<evidence type="ECO:0000313" key="7">
    <source>
        <dbReference type="Proteomes" id="UP000198779"/>
    </source>
</evidence>
<sequence>MILIFGGTTEGRKAAEVLEESGSAFYYSTKTGEQDITLHHGTVISGAMDKKTMTAFVSKHEIRLIIDAAHPFASKLHETIGKVSADLQIPVVRYERIYPPRDSDITWIDDYSDLDYILPSLSREGQGVGRLLATTGVQSIGKLKHLEAEGIKVIYRILNRENSIVLAHQQGASDNQLCYYDDGDMPIADTILMKESGISGGFIEKVNEARRKNMRIIAIKRPEGFMAHGLWFMVNGPHGLRRMVERLLPEFFPLHSGLTTGTCATAATIAATIRLVKGETPAEVPVLLPDGETINVSVGYADGYAYCIKEAGDDPDVTDGIEVRASCRPYRPTPSPSLNGGEWLVIEGGEGIGRFTLPGFDFPVGEPAINKGPREMIRQNLDSLFTPLHSGRGWGWVCRLSVPGGADIARRTFNPRLGIEGGISIIGVSGIVKPFSEEAFIDSIRKCMTVAKASGSDRIVINSGAKSERFLKVLYPNLPQQAFVQYGNYIGETLRMAAELTIPNITLGVMLGKAVKLAEGQLDTHSRKSTMNIGFIQEMLNEAHIEISLDNITLARELWERIPEDQLPTFCDVVISHCETYCRPLLPNGDLIILLISDDGTIHSR</sequence>
<gene>
    <name evidence="5" type="primary">cbiD</name>
    <name evidence="6" type="ORF">SAMN04487901_103161</name>
</gene>
<name>A0A1G7TVR1_9BACT</name>
<evidence type="ECO:0000256" key="1">
    <source>
        <dbReference type="ARBA" id="ARBA00022573"/>
    </source>
</evidence>
<evidence type="ECO:0000256" key="3">
    <source>
        <dbReference type="ARBA" id="ARBA00022679"/>
    </source>
</evidence>
<keyword evidence="2 5" id="KW-0489">Methyltransferase</keyword>